<dbReference type="AlphaFoldDB" id="A0A8X6IZP6"/>
<organism evidence="1 2">
    <name type="scientific">Trichonephila clavata</name>
    <name type="common">Joro spider</name>
    <name type="synonym">Nephila clavata</name>
    <dbReference type="NCBI Taxonomy" id="2740835"/>
    <lineage>
        <taxon>Eukaryota</taxon>
        <taxon>Metazoa</taxon>
        <taxon>Ecdysozoa</taxon>
        <taxon>Arthropoda</taxon>
        <taxon>Chelicerata</taxon>
        <taxon>Arachnida</taxon>
        <taxon>Araneae</taxon>
        <taxon>Araneomorphae</taxon>
        <taxon>Entelegynae</taxon>
        <taxon>Araneoidea</taxon>
        <taxon>Nephilidae</taxon>
        <taxon>Trichonephila</taxon>
    </lineage>
</organism>
<reference evidence="1" key="1">
    <citation type="submission" date="2020-07" db="EMBL/GenBank/DDBJ databases">
        <title>Multicomponent nature underlies the extraordinary mechanical properties of spider dragline silk.</title>
        <authorList>
            <person name="Kono N."/>
            <person name="Nakamura H."/>
            <person name="Mori M."/>
            <person name="Yoshida Y."/>
            <person name="Ohtoshi R."/>
            <person name="Malay A.D."/>
            <person name="Moran D.A.P."/>
            <person name="Tomita M."/>
            <person name="Numata K."/>
            <person name="Arakawa K."/>
        </authorList>
    </citation>
    <scope>NUCLEOTIDE SEQUENCE</scope>
</reference>
<dbReference type="Proteomes" id="UP000887116">
    <property type="component" value="Unassembled WGS sequence"/>
</dbReference>
<accession>A0A8X6IZP6</accession>
<comment type="caution">
    <text evidence="1">The sequence shown here is derived from an EMBL/GenBank/DDBJ whole genome shotgun (WGS) entry which is preliminary data.</text>
</comment>
<evidence type="ECO:0000313" key="2">
    <source>
        <dbReference type="Proteomes" id="UP000887116"/>
    </source>
</evidence>
<name>A0A8X6IZP6_TRICU</name>
<gene>
    <name evidence="1" type="ORF">TNCT_311161</name>
</gene>
<proteinExistence type="predicted"/>
<protein>
    <submittedName>
        <fullName evidence="1">Uncharacterized protein</fullName>
    </submittedName>
</protein>
<evidence type="ECO:0000313" key="1">
    <source>
        <dbReference type="EMBL" id="GFR14220.1"/>
    </source>
</evidence>
<dbReference type="EMBL" id="BMAO01036943">
    <property type="protein sequence ID" value="GFR14220.1"/>
    <property type="molecule type" value="Genomic_DNA"/>
</dbReference>
<sequence length="121" mass="13791">MSPEFFSRNHAFFLERILQRNPLGKKRTLFILSSLSLIPCNLRLVTVRVPLMIGCKRFAPFAGSEKNRCRFDEAARVNRGPCSKTSNIEIGKCSLRHPNVRGTEDGLGLRENSGWITHFEE</sequence>
<keyword evidence="2" id="KW-1185">Reference proteome</keyword>